<dbReference type="GO" id="GO:0016805">
    <property type="term" value="F:dipeptidase activity"/>
    <property type="evidence" value="ECO:0007669"/>
    <property type="project" value="UniProtKB-KW"/>
</dbReference>
<dbReference type="PANTHER" id="PTHR43808:SF31">
    <property type="entry name" value="N-ACETYL-L-CITRULLINE DEACETYLASE"/>
    <property type="match status" value="1"/>
</dbReference>
<evidence type="ECO:0000313" key="6">
    <source>
        <dbReference type="EMBL" id="MBU4692097.1"/>
    </source>
</evidence>
<evidence type="ECO:0000256" key="3">
    <source>
        <dbReference type="ARBA" id="ARBA00022670"/>
    </source>
</evidence>
<keyword evidence="3" id="KW-0645">Protease</keyword>
<evidence type="ECO:0000256" key="2">
    <source>
        <dbReference type="ARBA" id="ARBA00006247"/>
    </source>
</evidence>
<organism evidence="6 7">
    <name type="scientific">Mycoplasma zalophi</name>
    <dbReference type="NCBI Taxonomy" id="191287"/>
    <lineage>
        <taxon>Bacteria</taxon>
        <taxon>Bacillati</taxon>
        <taxon>Mycoplasmatota</taxon>
        <taxon>Mollicutes</taxon>
        <taxon>Mycoplasmataceae</taxon>
        <taxon>Mycoplasma</taxon>
    </lineage>
</organism>
<dbReference type="EC" id="3.4.13.-" evidence="6"/>
<evidence type="ECO:0000256" key="5">
    <source>
        <dbReference type="ARBA" id="ARBA00023049"/>
    </source>
</evidence>
<keyword evidence="6" id="KW-0224">Dipeptidase</keyword>
<accession>A0ABS6DQ91</accession>
<dbReference type="InterPro" id="IPR002933">
    <property type="entry name" value="Peptidase_M20"/>
</dbReference>
<gene>
    <name evidence="6" type="ORF">KQ875_00600</name>
</gene>
<dbReference type="InterPro" id="IPR050072">
    <property type="entry name" value="Peptidase_M20A"/>
</dbReference>
<comment type="caution">
    <text evidence="6">The sequence shown here is derived from an EMBL/GenBank/DDBJ whole genome shotgun (WGS) entry which is preliminary data.</text>
</comment>
<dbReference type="InterPro" id="IPR010964">
    <property type="entry name" value="M20A_pepV-rel"/>
</dbReference>
<name>A0ABS6DQ91_9MOLU</name>
<dbReference type="PANTHER" id="PTHR43808">
    <property type="entry name" value="ACETYLORNITHINE DEACETYLASE"/>
    <property type="match status" value="1"/>
</dbReference>
<dbReference type="RefSeq" id="WP_216488391.1">
    <property type="nucleotide sequence ID" value="NZ_JAHMHH010000001.1"/>
</dbReference>
<keyword evidence="7" id="KW-1185">Reference proteome</keyword>
<proteinExistence type="inferred from homology"/>
<evidence type="ECO:0000256" key="4">
    <source>
        <dbReference type="ARBA" id="ARBA00022833"/>
    </source>
</evidence>
<evidence type="ECO:0000256" key="1">
    <source>
        <dbReference type="ARBA" id="ARBA00001947"/>
    </source>
</evidence>
<sequence length="454" mass="52244">MDNIIKYKQTKEEFDKMIQQIAELCKIPSVSVTNLENEFPFGKEVDNALNYVLNLSKEFGFKTFKDAKNRYGFVEIGSGKKLIGILCHLDVVPSGDDSQWESAAFEPLIKEDEIFGRGTLDDKGPSIITLHAMKYILDNNLIDDNYTIRAIFGLSEETTMESMKFYLKDFGYPDLGYTPDGEWPLVFAEKLIFDYNLKFDQYQDIKLYAGEVYNQIPDALVVETKEANDLIKLFKKEDIEILDTNKFLVKGIAGHGSTPAAGDNAILKFIKTVVEYDKKYLENDFFKYMYLNFKNSDFSMLDLFFNYEDESGVLTSNPAILRTENNEYIIGFDMRVPAKKTPELVTKDLLHYLDVHEYKYTFEMVGSKNAKYIAPDSELVQTLMNVYRQITGNYEERPIAIGGGTYARTFENCVAFGATTKMELMHAPNERFTFKEIKMDLEIYINALKELQKL</sequence>
<comment type="cofactor">
    <cofactor evidence="1">
        <name>Zn(2+)</name>
        <dbReference type="ChEBI" id="CHEBI:29105"/>
    </cofactor>
</comment>
<protein>
    <submittedName>
        <fullName evidence="6">Sapep family Mn(2+)-dependent dipeptidase</fullName>
        <ecNumber evidence="6">3.4.13.-</ecNumber>
    </submittedName>
</protein>
<keyword evidence="4" id="KW-0862">Zinc</keyword>
<keyword evidence="5" id="KW-0482">Metalloprotease</keyword>
<evidence type="ECO:0000313" key="7">
    <source>
        <dbReference type="Proteomes" id="UP000718793"/>
    </source>
</evidence>
<reference evidence="6" key="1">
    <citation type="submission" date="2021-06" db="EMBL/GenBank/DDBJ databases">
        <title>Novel Mycoplasma species detected in California sea lions (Zalophus californianus) from the USA.</title>
        <authorList>
            <person name="Volokhov D.V."/>
            <person name="Furtak V.A."/>
            <person name="Zagorodnyaya T.A."/>
        </authorList>
    </citation>
    <scope>NUCLEOTIDE SEQUENCE [LARGE SCALE GENOMIC DNA]</scope>
    <source>
        <strain evidence="6">CSL 5346</strain>
    </source>
</reference>
<keyword evidence="6" id="KW-0378">Hydrolase</keyword>
<dbReference type="Proteomes" id="UP000718793">
    <property type="component" value="Unassembled WGS sequence"/>
</dbReference>
<dbReference type="EMBL" id="JAHMHH010000001">
    <property type="protein sequence ID" value="MBU4692097.1"/>
    <property type="molecule type" value="Genomic_DNA"/>
</dbReference>
<comment type="similarity">
    <text evidence="2">Belongs to the peptidase M20A family.</text>
</comment>
<dbReference type="Pfam" id="PF01546">
    <property type="entry name" value="Peptidase_M20"/>
    <property type="match status" value="1"/>
</dbReference>
<dbReference type="NCBIfam" id="TIGR01887">
    <property type="entry name" value="dipeptidaselike"/>
    <property type="match status" value="1"/>
</dbReference>